<dbReference type="PaxDb" id="64091-VNG_0570H"/>
<dbReference type="EMBL" id="AE004437">
    <property type="protein sequence ID" value="AAG19084.1"/>
    <property type="molecule type" value="Genomic_DNA"/>
</dbReference>
<organism evidence="2 3">
    <name type="scientific">Halobacterium salinarum (strain ATCC 700922 / JCM 11081 / NRC-1)</name>
    <name type="common">Halobacterium halobium</name>
    <dbReference type="NCBI Taxonomy" id="64091"/>
    <lineage>
        <taxon>Archaea</taxon>
        <taxon>Methanobacteriati</taxon>
        <taxon>Methanobacteriota</taxon>
        <taxon>Stenosarchaea group</taxon>
        <taxon>Halobacteria</taxon>
        <taxon>Halobacteriales</taxon>
        <taxon>Halobacteriaceae</taxon>
        <taxon>Halobacterium</taxon>
        <taxon>Halobacterium salinarum NRC-34001</taxon>
    </lineage>
</organism>
<gene>
    <name evidence="2" type="ordered locus">VNG_0570H</name>
</gene>
<dbReference type="PIR" id="H84214">
    <property type="entry name" value="H84214"/>
</dbReference>
<dbReference type="HOGENOM" id="CLU_3362528_0_0_2"/>
<evidence type="ECO:0000313" key="3">
    <source>
        <dbReference type="Proteomes" id="UP000000554"/>
    </source>
</evidence>
<name>Q9HRS4_HALSA</name>
<keyword evidence="3" id="KW-1185">Reference proteome</keyword>
<dbReference type="Proteomes" id="UP000000554">
    <property type="component" value="Chromosome"/>
</dbReference>
<evidence type="ECO:0000313" key="2">
    <source>
        <dbReference type="EMBL" id="AAG19084.1"/>
    </source>
</evidence>
<proteinExistence type="predicted"/>
<dbReference type="AlphaFoldDB" id="Q9HRS4"/>
<protein>
    <submittedName>
        <fullName evidence="2">Uncharacterized protein</fullName>
    </submittedName>
</protein>
<sequence>MFITNPTAAHAIARAAADQGIDPWTADDHEGGDGE</sequence>
<feature type="compositionally biased region" description="Basic and acidic residues" evidence="1">
    <location>
        <begin position="26"/>
        <end position="35"/>
    </location>
</feature>
<dbReference type="InParanoid" id="Q9HRS4"/>
<dbReference type="STRING" id="64091.VNG_0570H"/>
<dbReference type="PATRIC" id="fig|64091.14.peg.432"/>
<accession>Q9HRS4</accession>
<dbReference type="KEGG" id="hal:VNG_0570H"/>
<reference evidence="2 3" key="1">
    <citation type="journal article" date="2000" name="Proc. Natl. Acad. Sci. U.S.A.">
        <title>Genome sequence of Halobacterium species NRC-1.</title>
        <authorList>
            <person name="Ng W.V."/>
            <person name="Kennedy S.P."/>
            <person name="Mahairas G.G."/>
            <person name="Berquist B."/>
            <person name="Pan M."/>
            <person name="Shukla H.D."/>
            <person name="Lasky S.R."/>
            <person name="Baliga N.S."/>
            <person name="Thorsson V."/>
            <person name="Sbrogna J."/>
            <person name="Swartzell S."/>
            <person name="Weir D."/>
            <person name="Hall J."/>
            <person name="Dahl T.A."/>
            <person name="Welti R."/>
            <person name="Goo Y.A."/>
            <person name="Leithauser B."/>
            <person name="Keller K."/>
            <person name="Cruz R."/>
            <person name="Danson M.J."/>
            <person name="Hough D.W."/>
            <person name="Maddocks D.G."/>
            <person name="Jablonski P.E."/>
            <person name="Krebs M.P."/>
            <person name="Angevine C.M."/>
            <person name="Dale H."/>
            <person name="Isenbarger T.A."/>
            <person name="Peck R.F."/>
            <person name="Pohlschroder M."/>
            <person name="Spudich J.L."/>
            <person name="Jung K.W."/>
            <person name="Alam M."/>
            <person name="Freitas T."/>
            <person name="Hou S."/>
            <person name="Daniels C.J."/>
            <person name="Dennis P.P."/>
            <person name="Omer A.D."/>
            <person name="Ebhardt H."/>
            <person name="Lowe T.M."/>
            <person name="Liang P."/>
            <person name="Riley M."/>
            <person name="Hood L."/>
            <person name="DasSarma S."/>
        </authorList>
    </citation>
    <scope>NUCLEOTIDE SEQUENCE [LARGE SCALE GENOMIC DNA]</scope>
    <source>
        <strain evidence="3">ATCC 700922 / JCM 11081 / NRC-1</strain>
    </source>
</reference>
<feature type="region of interest" description="Disordered" evidence="1">
    <location>
        <begin position="15"/>
        <end position="35"/>
    </location>
</feature>
<evidence type="ECO:0000256" key="1">
    <source>
        <dbReference type="SAM" id="MobiDB-lite"/>
    </source>
</evidence>